<accession>A0A839TFE2</accession>
<feature type="transmembrane region" description="Helical" evidence="1">
    <location>
        <begin position="20"/>
        <end position="38"/>
    </location>
</feature>
<evidence type="ECO:0000313" key="2">
    <source>
        <dbReference type="EMBL" id="MBB3125556.1"/>
    </source>
</evidence>
<gene>
    <name evidence="2" type="ORF">FHS19_000210</name>
</gene>
<reference evidence="2 3" key="1">
    <citation type="submission" date="2020-08" db="EMBL/GenBank/DDBJ databases">
        <title>Genomic Encyclopedia of Type Strains, Phase III (KMG-III): the genomes of soil and plant-associated and newly described type strains.</title>
        <authorList>
            <person name="Whitman W."/>
        </authorList>
    </citation>
    <scope>NUCLEOTIDE SEQUENCE [LARGE SCALE GENOMIC DNA]</scope>
    <source>
        <strain evidence="2 3">CECT 5831</strain>
    </source>
</reference>
<keyword evidence="1" id="KW-0812">Transmembrane</keyword>
<dbReference type="AlphaFoldDB" id="A0A839TFE2"/>
<name>A0A839TFE2_9BACL</name>
<evidence type="ECO:0000313" key="3">
    <source>
        <dbReference type="Proteomes" id="UP000517523"/>
    </source>
</evidence>
<organism evidence="2 3">
    <name type="scientific">Paenibacillus rhizosphaerae</name>
    <dbReference type="NCBI Taxonomy" id="297318"/>
    <lineage>
        <taxon>Bacteria</taxon>
        <taxon>Bacillati</taxon>
        <taxon>Bacillota</taxon>
        <taxon>Bacilli</taxon>
        <taxon>Bacillales</taxon>
        <taxon>Paenibacillaceae</taxon>
        <taxon>Paenibacillus</taxon>
    </lineage>
</organism>
<dbReference type="EMBL" id="JACHXJ010000001">
    <property type="protein sequence ID" value="MBB3125556.1"/>
    <property type="molecule type" value="Genomic_DNA"/>
</dbReference>
<protein>
    <submittedName>
        <fullName evidence="2">Uncharacterized protein</fullName>
    </submittedName>
</protein>
<sequence length="39" mass="4209">MRKPWAYFASTSGPEFKKVLIAASLLATIPVLIMGLIAC</sequence>
<keyword evidence="1" id="KW-0472">Membrane</keyword>
<evidence type="ECO:0000256" key="1">
    <source>
        <dbReference type="SAM" id="Phobius"/>
    </source>
</evidence>
<proteinExistence type="predicted"/>
<comment type="caution">
    <text evidence="2">The sequence shown here is derived from an EMBL/GenBank/DDBJ whole genome shotgun (WGS) entry which is preliminary data.</text>
</comment>
<dbReference type="Proteomes" id="UP000517523">
    <property type="component" value="Unassembled WGS sequence"/>
</dbReference>
<keyword evidence="1" id="KW-1133">Transmembrane helix</keyword>